<dbReference type="InterPro" id="IPR025287">
    <property type="entry name" value="WAK_GUB"/>
</dbReference>
<feature type="chain" id="PRO_5043415288" description="Protein kinase domain-containing protein" evidence="14">
    <location>
        <begin position="25"/>
        <end position="1317"/>
    </location>
</feature>
<evidence type="ECO:0000259" key="15">
    <source>
        <dbReference type="PROSITE" id="PS50011"/>
    </source>
</evidence>
<evidence type="ECO:0000256" key="9">
    <source>
        <dbReference type="ARBA" id="ARBA00022989"/>
    </source>
</evidence>
<dbReference type="PROSITE" id="PS00107">
    <property type="entry name" value="PROTEIN_KINASE_ATP"/>
    <property type="match status" value="2"/>
</dbReference>
<dbReference type="Gene3D" id="3.30.200.20">
    <property type="entry name" value="Phosphorylase Kinase, domain 1"/>
    <property type="match status" value="2"/>
</dbReference>
<evidence type="ECO:0000256" key="5">
    <source>
        <dbReference type="ARBA" id="ARBA00022729"/>
    </source>
</evidence>
<comment type="subcellular location">
    <subcellularLocation>
        <location evidence="1">Membrane</location>
        <topology evidence="1">Single-pass type I membrane protein</topology>
    </subcellularLocation>
</comment>
<proteinExistence type="predicted"/>
<feature type="transmembrane region" description="Helical" evidence="13">
    <location>
        <begin position="280"/>
        <end position="300"/>
    </location>
</feature>
<dbReference type="InterPro" id="IPR000719">
    <property type="entry name" value="Prot_kinase_dom"/>
</dbReference>
<sequence length="1317" mass="145199">MSRVRLQLPPFLFLFLLLLQKTAAADDSQATEQYCKPSSCGEIPIIKSPFRLTTDPGGCRETKFNLSCENNTTVLYESFTGGRYYVKAINYNNSTIRLVDDGVVSGNCPSLPTHPISSRRIVMSDGITGEDVSQWFVLPEGNLVTLYGGKTLTQALAVINCDNHVVHSTTTTTRSPLVVVETSPCVGSETNSSSSSFTSYVVMGRDASVSDLPESCRVELSVCCFFFLFNEGSDNLIRSIQLGAVSISAQFIKNWRLAFGKQDTIMNAAYSVLRIIDIVILYRLILLVLGTPVVIALLVYKWRTKHRSAYHSIEEFLRNQTHLMPVRYSYYHIKKITAGFKVKLGQGGFGSVYKAKLRSGSSAAVKMLATNNKNKPSATAAGGKGQDFMNEVATIGRIHHANVVRLIGYCSDGPKQALVYEFMPNGSLDKHISHHKDGGGGGDQCNTTPSLSLEQLYRISLGVGRGIEYLHSGCDMQILHFDIKPHNILLDENFTPKVSDFGLARLNQAGRDNNIATLTAARGTIGYMAPELFYKNIGGVSYKADVYSFGMLLLEMVGKRRNLNTAATDQSSAYFPSWVHNEVSTPGTPIAVGEVTEEEDNIAKKMVMVGLWCIQTNPAHRPPMNRVVEMLEGDVETLQLPPKPVLYSGETDRNRASDCKHHLRKNLATMLRAGLQLTLSLFMLLLATADSRAKEHCKPSSCGEIPIIKHPFRLTTDPESCGNPEFSLSCESNTTVLNLRSYGGSSFGRYYVKAIYYNNATIRLVDDGVIEGNCSSLPTQSTLPLRPFDSFYRVSQRLALINCDNPVVNSTTTTPLVSVETRPCIDFGPNSSSSTSYAVVGSYLVLSDLPETCRVEMTAALPITSNYDYSSKVTFQEIHRQLEYGFELTWHSEQKDIVFEDAAVITVAIILQPVALYHLLMLVLGTPVVVALLVYRWRRRHRSAYPSIEEFLRNQTNLVPIRYSYYHIKKITGVFKDKLGQGGFGSVYKAKLRGGGFAAVKMLATTNNNNNNKPSAAAARGGKGQDFMNEVATIGRIHHANVVRLIGYCSEGSKQALVYEFMANGSLDKHISQSHHKDGGGDDQRSTVTSCLSFEQLYHISLGVARGIEYLHRGCEMQILHFDIKPHNILLDENFTPKISDFGLARLNQAGRDNDIATLTAARGTIGYMAPELFYKNIGGVSNKADVYSFGMLLLEMAGKRRNSNSAATDQSTAYFPSWVHNQVSTPGTPIVVGEVTEEEEDIAKKMVIVGLWCIQTSPSNRPPMNKVVEMLEGNLDSLELPPKPVLYAREAVITNEEGSSSSFVSSEYTQSVIINQ</sequence>
<dbReference type="Proteomes" id="UP001154282">
    <property type="component" value="Unassembled WGS sequence"/>
</dbReference>
<keyword evidence="10 13" id="KW-0472">Membrane</keyword>
<feature type="transmembrane region" description="Helical" evidence="13">
    <location>
        <begin position="915"/>
        <end position="935"/>
    </location>
</feature>
<keyword evidence="4 13" id="KW-0812">Transmembrane</keyword>
<dbReference type="FunFam" id="1.10.510.10:FF:000590">
    <property type="entry name" value="PR5-like receptor kinase"/>
    <property type="match status" value="2"/>
</dbReference>
<keyword evidence="5 14" id="KW-0732">Signal</keyword>
<evidence type="ECO:0000256" key="13">
    <source>
        <dbReference type="SAM" id="Phobius"/>
    </source>
</evidence>
<evidence type="ECO:0000256" key="14">
    <source>
        <dbReference type="SAM" id="SignalP"/>
    </source>
</evidence>
<protein>
    <recommendedName>
        <fullName evidence="15">Protein kinase domain-containing protein</fullName>
    </recommendedName>
</protein>
<evidence type="ECO:0000256" key="10">
    <source>
        <dbReference type="ARBA" id="ARBA00023136"/>
    </source>
</evidence>
<evidence type="ECO:0000256" key="4">
    <source>
        <dbReference type="ARBA" id="ARBA00022692"/>
    </source>
</evidence>
<evidence type="ECO:0000256" key="6">
    <source>
        <dbReference type="ARBA" id="ARBA00022741"/>
    </source>
</evidence>
<dbReference type="InterPro" id="IPR045874">
    <property type="entry name" value="LRK10/LRL21-25-like"/>
</dbReference>
<dbReference type="Pfam" id="PF00069">
    <property type="entry name" value="Pkinase"/>
    <property type="match status" value="2"/>
</dbReference>
<dbReference type="GO" id="GO:0005524">
    <property type="term" value="F:ATP binding"/>
    <property type="evidence" value="ECO:0007669"/>
    <property type="project" value="UniProtKB-UniRule"/>
</dbReference>
<dbReference type="PANTHER" id="PTHR27009">
    <property type="entry name" value="RUST RESISTANCE KINASE LR10-RELATED"/>
    <property type="match status" value="1"/>
</dbReference>
<comment type="caution">
    <text evidence="16">The sequence shown here is derived from an EMBL/GenBank/DDBJ whole genome shotgun (WGS) entry which is preliminary data.</text>
</comment>
<keyword evidence="3" id="KW-0808">Transferase</keyword>
<accession>A0AAV0III3</accession>
<dbReference type="EMBL" id="CAMGYJ010000004">
    <property type="protein sequence ID" value="CAI0397143.1"/>
    <property type="molecule type" value="Genomic_DNA"/>
</dbReference>
<dbReference type="GO" id="GO:0004674">
    <property type="term" value="F:protein serine/threonine kinase activity"/>
    <property type="evidence" value="ECO:0007669"/>
    <property type="project" value="UniProtKB-KW"/>
</dbReference>
<feature type="domain" description="Protein kinase" evidence="15">
    <location>
        <begin position="973"/>
        <end position="1287"/>
    </location>
</feature>
<keyword evidence="9 13" id="KW-1133">Transmembrane helix</keyword>
<keyword evidence="11" id="KW-0325">Glycoprotein</keyword>
<evidence type="ECO:0000256" key="2">
    <source>
        <dbReference type="ARBA" id="ARBA00022527"/>
    </source>
</evidence>
<evidence type="ECO:0000256" key="8">
    <source>
        <dbReference type="ARBA" id="ARBA00022840"/>
    </source>
</evidence>
<evidence type="ECO:0000256" key="1">
    <source>
        <dbReference type="ARBA" id="ARBA00004479"/>
    </source>
</evidence>
<reference evidence="16" key="1">
    <citation type="submission" date="2022-08" db="EMBL/GenBank/DDBJ databases">
        <authorList>
            <person name="Gutierrez-Valencia J."/>
        </authorList>
    </citation>
    <scope>NUCLEOTIDE SEQUENCE</scope>
</reference>
<feature type="binding site" evidence="12">
    <location>
        <position position="366"/>
    </location>
    <ligand>
        <name>ATP</name>
        <dbReference type="ChEBI" id="CHEBI:30616"/>
    </ligand>
</feature>
<dbReference type="Pfam" id="PF13947">
    <property type="entry name" value="GUB_WAK_bind"/>
    <property type="match status" value="2"/>
</dbReference>
<dbReference type="GO" id="GO:0016020">
    <property type="term" value="C:membrane"/>
    <property type="evidence" value="ECO:0007669"/>
    <property type="project" value="UniProtKB-SubCell"/>
</dbReference>
<name>A0AAV0III3_9ROSI</name>
<keyword evidence="6 12" id="KW-0547">Nucleotide-binding</keyword>
<evidence type="ECO:0000313" key="16">
    <source>
        <dbReference type="EMBL" id="CAI0397143.1"/>
    </source>
</evidence>
<feature type="domain" description="Protein kinase" evidence="15">
    <location>
        <begin position="338"/>
        <end position="638"/>
    </location>
</feature>
<dbReference type="SMART" id="SM00220">
    <property type="entry name" value="S_TKc"/>
    <property type="match status" value="2"/>
</dbReference>
<evidence type="ECO:0000313" key="17">
    <source>
        <dbReference type="Proteomes" id="UP001154282"/>
    </source>
</evidence>
<organism evidence="16 17">
    <name type="scientific">Linum tenue</name>
    <dbReference type="NCBI Taxonomy" id="586396"/>
    <lineage>
        <taxon>Eukaryota</taxon>
        <taxon>Viridiplantae</taxon>
        <taxon>Streptophyta</taxon>
        <taxon>Embryophyta</taxon>
        <taxon>Tracheophyta</taxon>
        <taxon>Spermatophyta</taxon>
        <taxon>Magnoliopsida</taxon>
        <taxon>eudicotyledons</taxon>
        <taxon>Gunneridae</taxon>
        <taxon>Pentapetalae</taxon>
        <taxon>rosids</taxon>
        <taxon>fabids</taxon>
        <taxon>Malpighiales</taxon>
        <taxon>Linaceae</taxon>
        <taxon>Linum</taxon>
    </lineage>
</organism>
<feature type="binding site" evidence="12">
    <location>
        <position position="1001"/>
    </location>
    <ligand>
        <name>ATP</name>
        <dbReference type="ChEBI" id="CHEBI:30616"/>
    </ligand>
</feature>
<evidence type="ECO:0000256" key="3">
    <source>
        <dbReference type="ARBA" id="ARBA00022679"/>
    </source>
</evidence>
<dbReference type="InterPro" id="IPR011009">
    <property type="entry name" value="Kinase-like_dom_sf"/>
</dbReference>
<dbReference type="Gene3D" id="1.10.510.10">
    <property type="entry name" value="Transferase(Phosphotransferase) domain 1"/>
    <property type="match status" value="2"/>
</dbReference>
<feature type="signal peptide" evidence="14">
    <location>
        <begin position="1"/>
        <end position="24"/>
    </location>
</feature>
<dbReference type="GO" id="GO:0030247">
    <property type="term" value="F:polysaccharide binding"/>
    <property type="evidence" value="ECO:0007669"/>
    <property type="project" value="InterPro"/>
</dbReference>
<keyword evidence="7" id="KW-0418">Kinase</keyword>
<dbReference type="InterPro" id="IPR008271">
    <property type="entry name" value="Ser/Thr_kinase_AS"/>
</dbReference>
<keyword evidence="8 12" id="KW-0067">ATP-binding</keyword>
<keyword evidence="2" id="KW-0723">Serine/threonine-protein kinase</keyword>
<evidence type="ECO:0000256" key="7">
    <source>
        <dbReference type="ARBA" id="ARBA00022777"/>
    </source>
</evidence>
<dbReference type="SUPFAM" id="SSF56112">
    <property type="entry name" value="Protein kinase-like (PK-like)"/>
    <property type="match status" value="2"/>
</dbReference>
<dbReference type="InterPro" id="IPR017441">
    <property type="entry name" value="Protein_kinase_ATP_BS"/>
</dbReference>
<dbReference type="PROSITE" id="PS50011">
    <property type="entry name" value="PROTEIN_KINASE_DOM"/>
    <property type="match status" value="2"/>
</dbReference>
<dbReference type="PROSITE" id="PS00108">
    <property type="entry name" value="PROTEIN_KINASE_ST"/>
    <property type="match status" value="2"/>
</dbReference>
<evidence type="ECO:0000256" key="12">
    <source>
        <dbReference type="PROSITE-ProRule" id="PRU10141"/>
    </source>
</evidence>
<gene>
    <name evidence="16" type="ORF">LITE_LOCUS9434</name>
</gene>
<keyword evidence="17" id="KW-1185">Reference proteome</keyword>
<evidence type="ECO:0000256" key="11">
    <source>
        <dbReference type="ARBA" id="ARBA00023180"/>
    </source>
</evidence>